<name>A0A1I8BLU5_MELHA</name>
<dbReference type="Gene3D" id="2.60.40.60">
    <property type="entry name" value="Cadherins"/>
    <property type="match status" value="1"/>
</dbReference>
<evidence type="ECO:0000256" key="2">
    <source>
        <dbReference type="SAM" id="Phobius"/>
    </source>
</evidence>
<dbReference type="WBParaSite" id="MhA1_Contig3005.frz3.gene1">
    <property type="protein sequence ID" value="MhA1_Contig3005.frz3.gene1"/>
    <property type="gene ID" value="MhA1_Contig3005.frz3.gene1"/>
</dbReference>
<feature type="compositionally biased region" description="Low complexity" evidence="1">
    <location>
        <begin position="388"/>
        <end position="398"/>
    </location>
</feature>
<keyword evidence="3" id="KW-1185">Reference proteome</keyword>
<keyword evidence="2" id="KW-0472">Membrane</keyword>
<reference evidence="4" key="1">
    <citation type="submission" date="2016-11" db="UniProtKB">
        <authorList>
            <consortium name="WormBaseParasite"/>
        </authorList>
    </citation>
    <scope>IDENTIFICATION</scope>
</reference>
<keyword evidence="2" id="KW-1133">Transmembrane helix</keyword>
<evidence type="ECO:0000256" key="1">
    <source>
        <dbReference type="SAM" id="MobiDB-lite"/>
    </source>
</evidence>
<keyword evidence="2" id="KW-0812">Transmembrane</keyword>
<feature type="region of interest" description="Disordered" evidence="1">
    <location>
        <begin position="368"/>
        <end position="446"/>
    </location>
</feature>
<evidence type="ECO:0000313" key="3">
    <source>
        <dbReference type="Proteomes" id="UP000095281"/>
    </source>
</evidence>
<dbReference type="CDD" id="cd11304">
    <property type="entry name" value="Cadherin_repeat"/>
    <property type="match status" value="1"/>
</dbReference>
<feature type="region of interest" description="Disordered" evidence="1">
    <location>
        <begin position="500"/>
        <end position="530"/>
    </location>
</feature>
<dbReference type="GO" id="GO:0016020">
    <property type="term" value="C:membrane"/>
    <property type="evidence" value="ECO:0007669"/>
    <property type="project" value="InterPro"/>
</dbReference>
<dbReference type="SUPFAM" id="SSF49313">
    <property type="entry name" value="Cadherin-like"/>
    <property type="match status" value="1"/>
</dbReference>
<dbReference type="Proteomes" id="UP000095281">
    <property type="component" value="Unplaced"/>
</dbReference>
<feature type="transmembrane region" description="Helical" evidence="2">
    <location>
        <begin position="336"/>
        <end position="357"/>
    </location>
</feature>
<dbReference type="AlphaFoldDB" id="A0A1I8BLU5"/>
<accession>A0A1I8BLU5</accession>
<protein>
    <submittedName>
        <fullName evidence="4">Cadherin domain-containing protein</fullName>
    </submittedName>
</protein>
<evidence type="ECO:0000313" key="4">
    <source>
        <dbReference type="WBParaSite" id="MhA1_Contig3005.frz3.gene1"/>
    </source>
</evidence>
<feature type="compositionally biased region" description="Polar residues" evidence="1">
    <location>
        <begin position="401"/>
        <end position="410"/>
    </location>
</feature>
<dbReference type="GO" id="GO:0005509">
    <property type="term" value="F:calcium ion binding"/>
    <property type="evidence" value="ECO:0007669"/>
    <property type="project" value="InterPro"/>
</dbReference>
<proteinExistence type="predicted"/>
<dbReference type="InterPro" id="IPR015919">
    <property type="entry name" value="Cadherin-like_sf"/>
</dbReference>
<sequence>MAEMTEKKTFPSPLLQLKAEIPNKNLTKIGYKIKNAKISNGLINNNYEEENILKYFNLDFDSGLLFILNSLPYSNNSNQLFINLTVEAFDKIFNSSPGIANVLIRLPQKLIPIISFKYPIFKWNILENTSIGTFIGKLELLNNNPSLPVNYSLLINKNQRKIPSIISIHPTNGEVYLSNLINNSDEKIYEFNVLALIKLENGNIESCEGLIQINVEKNILEEKLEEKEEKPFVQIDDINNNQNNFHLNQNEFSKIPTIFKTEEKINENKINDVVANNRNGEKVNNNILVNNFMRRPIQQQNITKILKKEETNNLNIKKGINTNNDWLQQFVDSNRLILLLLPTCLLSLALISFILFICCRYCQRNKNNNQQKNKQRIKNKRNFGGGTTTYSGSFTRGTIEFPSQNRNRQTPDPACNPLVPRKTTASQVIADQQPPPPRPPRYRRDTHGTAALPTVEVKPMHRVQQNKPTTTITDNISLKSNQTIQSNQLNEPSSIPKIRRTSASTGAIQKRRKKENILNVPEPPPRHSSGDLVKELEINTNSNAQLLLRSFGLPLDPEELNNNKEIIQEEEEKDNNNYSQKIEKACNIAINNKKQKNLFHTSPPQHRTTTAKLYDCPIETNIDSDENEEK</sequence>
<organism evidence="3 4">
    <name type="scientific">Meloidogyne hapla</name>
    <name type="common">Root-knot nematode worm</name>
    <dbReference type="NCBI Taxonomy" id="6305"/>
    <lineage>
        <taxon>Eukaryota</taxon>
        <taxon>Metazoa</taxon>
        <taxon>Ecdysozoa</taxon>
        <taxon>Nematoda</taxon>
        <taxon>Chromadorea</taxon>
        <taxon>Rhabditida</taxon>
        <taxon>Tylenchina</taxon>
        <taxon>Tylenchomorpha</taxon>
        <taxon>Tylenchoidea</taxon>
        <taxon>Meloidogynidae</taxon>
        <taxon>Meloidogyninae</taxon>
        <taxon>Meloidogyne</taxon>
    </lineage>
</organism>